<comment type="caution">
    <text evidence="1">The sequence shown here is derived from an EMBL/GenBank/DDBJ whole genome shotgun (WGS) entry which is preliminary data.</text>
</comment>
<keyword evidence="2" id="KW-1185">Reference proteome</keyword>
<gene>
    <name evidence="1" type="ORF">pdam_00024334</name>
</gene>
<dbReference type="STRING" id="46731.A0A3M6UM31"/>
<protein>
    <submittedName>
        <fullName evidence="1">Uncharacterized protein</fullName>
    </submittedName>
</protein>
<evidence type="ECO:0000313" key="2">
    <source>
        <dbReference type="Proteomes" id="UP000275408"/>
    </source>
</evidence>
<dbReference type="OrthoDB" id="5984045at2759"/>
<accession>A0A3M6UM31</accession>
<reference evidence="1 2" key="1">
    <citation type="journal article" date="2018" name="Sci. Rep.">
        <title>Comparative analysis of the Pocillopora damicornis genome highlights role of immune system in coral evolution.</title>
        <authorList>
            <person name="Cunning R."/>
            <person name="Bay R.A."/>
            <person name="Gillette P."/>
            <person name="Baker A.C."/>
            <person name="Traylor-Knowles N."/>
        </authorList>
    </citation>
    <scope>NUCLEOTIDE SEQUENCE [LARGE SCALE GENOMIC DNA]</scope>
    <source>
        <strain evidence="1">RSMAS</strain>
        <tissue evidence="1">Whole animal</tissue>
    </source>
</reference>
<proteinExistence type="predicted"/>
<sequence length="151" mass="17926">MALPFLPEREIRLMFEALRNEASGTTIDFAEYVSSTWINGSTWAPTDWTCYKQAIRTNNDVEGWHNGLNRRASGRAQLPMYLLIQLLYREANLTAIQIRLVSERKLRRIQRRKYRELQQRIFELWDQYEAEERSARRLLKACSYLNGPVEL</sequence>
<dbReference type="EMBL" id="RCHS01001207">
    <property type="protein sequence ID" value="RMX54743.1"/>
    <property type="molecule type" value="Genomic_DNA"/>
</dbReference>
<dbReference type="AlphaFoldDB" id="A0A3M6UM31"/>
<name>A0A3M6UM31_POCDA</name>
<dbReference type="Proteomes" id="UP000275408">
    <property type="component" value="Unassembled WGS sequence"/>
</dbReference>
<organism evidence="1 2">
    <name type="scientific">Pocillopora damicornis</name>
    <name type="common">Cauliflower coral</name>
    <name type="synonym">Millepora damicornis</name>
    <dbReference type="NCBI Taxonomy" id="46731"/>
    <lineage>
        <taxon>Eukaryota</taxon>
        <taxon>Metazoa</taxon>
        <taxon>Cnidaria</taxon>
        <taxon>Anthozoa</taxon>
        <taxon>Hexacorallia</taxon>
        <taxon>Scleractinia</taxon>
        <taxon>Astrocoeniina</taxon>
        <taxon>Pocilloporidae</taxon>
        <taxon>Pocillopora</taxon>
    </lineage>
</organism>
<evidence type="ECO:0000313" key="1">
    <source>
        <dbReference type="EMBL" id="RMX54743.1"/>
    </source>
</evidence>